<keyword evidence="2" id="KW-0472">Membrane</keyword>
<dbReference type="Proteomes" id="UP000626092">
    <property type="component" value="Unassembled WGS sequence"/>
</dbReference>
<comment type="caution">
    <text evidence="3">The sequence shown here is derived from an EMBL/GenBank/DDBJ whole genome shotgun (WGS) entry which is preliminary data.</text>
</comment>
<dbReference type="EMBL" id="WJXA01000072">
    <property type="protein sequence ID" value="KAF7116429.1"/>
    <property type="molecule type" value="Genomic_DNA"/>
</dbReference>
<gene>
    <name evidence="3" type="ORF">RHSIM_RhsimUnG0029600</name>
</gene>
<accession>A0A834L5S3</accession>
<evidence type="ECO:0000313" key="4">
    <source>
        <dbReference type="Proteomes" id="UP000626092"/>
    </source>
</evidence>
<sequence length="132" mass="14305">MTPLNSILNTPLHSRVRFQRKKFCLRGVFISRYCQDFLFPSLSSSQTQRGNNCLSGHIHPPLPIPLTPTKRRLGDKPLPKPPAKESNMSYTSYTESVVVTFVLGAAAITSLAAAVAGSSMVPPNYSLAGLAC</sequence>
<feature type="transmembrane region" description="Helical" evidence="2">
    <location>
        <begin position="97"/>
        <end position="117"/>
    </location>
</feature>
<evidence type="ECO:0000256" key="1">
    <source>
        <dbReference type="SAM" id="MobiDB-lite"/>
    </source>
</evidence>
<evidence type="ECO:0000256" key="2">
    <source>
        <dbReference type="SAM" id="Phobius"/>
    </source>
</evidence>
<keyword evidence="2" id="KW-0812">Transmembrane</keyword>
<protein>
    <submittedName>
        <fullName evidence="3">Uncharacterized protein</fullName>
    </submittedName>
</protein>
<keyword evidence="4" id="KW-1185">Reference proteome</keyword>
<keyword evidence="2" id="KW-1133">Transmembrane helix</keyword>
<feature type="region of interest" description="Disordered" evidence="1">
    <location>
        <begin position="62"/>
        <end position="87"/>
    </location>
</feature>
<name>A0A834L5S3_RHOSS</name>
<dbReference type="AlphaFoldDB" id="A0A834L5S3"/>
<evidence type="ECO:0000313" key="3">
    <source>
        <dbReference type="EMBL" id="KAF7116429.1"/>
    </source>
</evidence>
<organism evidence="3 4">
    <name type="scientific">Rhododendron simsii</name>
    <name type="common">Sims's rhododendron</name>
    <dbReference type="NCBI Taxonomy" id="118357"/>
    <lineage>
        <taxon>Eukaryota</taxon>
        <taxon>Viridiplantae</taxon>
        <taxon>Streptophyta</taxon>
        <taxon>Embryophyta</taxon>
        <taxon>Tracheophyta</taxon>
        <taxon>Spermatophyta</taxon>
        <taxon>Magnoliopsida</taxon>
        <taxon>eudicotyledons</taxon>
        <taxon>Gunneridae</taxon>
        <taxon>Pentapetalae</taxon>
        <taxon>asterids</taxon>
        <taxon>Ericales</taxon>
        <taxon>Ericaceae</taxon>
        <taxon>Ericoideae</taxon>
        <taxon>Rhodoreae</taxon>
        <taxon>Rhododendron</taxon>
    </lineage>
</organism>
<proteinExistence type="predicted"/>
<reference evidence="3" key="1">
    <citation type="submission" date="2019-11" db="EMBL/GenBank/DDBJ databases">
        <authorList>
            <person name="Liu Y."/>
            <person name="Hou J."/>
            <person name="Li T.-Q."/>
            <person name="Guan C.-H."/>
            <person name="Wu X."/>
            <person name="Wu H.-Z."/>
            <person name="Ling F."/>
            <person name="Zhang R."/>
            <person name="Shi X.-G."/>
            <person name="Ren J.-P."/>
            <person name="Chen E.-F."/>
            <person name="Sun J.-M."/>
        </authorList>
    </citation>
    <scope>NUCLEOTIDE SEQUENCE</scope>
    <source>
        <strain evidence="3">Adult_tree_wgs_1</strain>
        <tissue evidence="3">Leaves</tissue>
    </source>
</reference>